<dbReference type="RefSeq" id="WP_011964266.1">
    <property type="nucleotide sequence ID" value="NC_009613.3"/>
</dbReference>
<dbReference type="PATRIC" id="fig|402612.5.peg.2208"/>
<feature type="domain" description="GmrSD restriction endonucleases N-terminal" evidence="1">
    <location>
        <begin position="9"/>
        <end position="235"/>
    </location>
</feature>
<evidence type="ECO:0000313" key="3">
    <source>
        <dbReference type="Proteomes" id="UP000006394"/>
    </source>
</evidence>
<dbReference type="Pfam" id="PF03235">
    <property type="entry name" value="GmrSD_N"/>
    <property type="match status" value="1"/>
</dbReference>
<keyword evidence="3" id="KW-1185">Reference proteome</keyword>
<dbReference type="EnsemblBacteria" id="CAL44231">
    <property type="protein sequence ID" value="CAL44231"/>
    <property type="gene ID" value="FP2170"/>
</dbReference>
<evidence type="ECO:0000313" key="2">
    <source>
        <dbReference type="EMBL" id="CAL44231.1"/>
    </source>
</evidence>
<proteinExistence type="predicted"/>
<dbReference type="eggNOG" id="COG1479">
    <property type="taxonomic scope" value="Bacteria"/>
</dbReference>
<reference evidence="2 3" key="1">
    <citation type="journal article" date="2007" name="Nat. Biotechnol.">
        <title>Complete genome sequence of the fish pathogen Flavobacterium psychrophilum.</title>
        <authorList>
            <person name="Duchaud E."/>
            <person name="Boussaha M."/>
            <person name="Loux V."/>
            <person name="Bernardet J.F."/>
            <person name="Michel C."/>
            <person name="Kerouault B."/>
            <person name="Mondot S."/>
            <person name="Nicolas P."/>
            <person name="Bossy R."/>
            <person name="Caron C."/>
            <person name="Bessieres P."/>
            <person name="Gibrat J.F."/>
            <person name="Claverol S."/>
            <person name="Dumetz F."/>
            <person name="Le Henaff M."/>
            <person name="Benmansour A."/>
        </authorList>
    </citation>
    <scope>NUCLEOTIDE SEQUENCE [LARGE SCALE GENOMIC DNA]</scope>
    <source>
        <strain evidence="3">ATCC 49511 / DSM 21280 / CIP 103535 / JIP02/86</strain>
    </source>
</reference>
<dbReference type="EMBL" id="AM398681">
    <property type="protein sequence ID" value="CAL44231.1"/>
    <property type="molecule type" value="Genomic_DNA"/>
</dbReference>
<dbReference type="Proteomes" id="UP000006394">
    <property type="component" value="Chromosome"/>
</dbReference>
<dbReference type="GeneID" id="66551643"/>
<dbReference type="KEGG" id="fps:FP2170"/>
<gene>
    <name evidence="2" type="ordered locus">FP2170</name>
</gene>
<evidence type="ECO:0000259" key="1">
    <source>
        <dbReference type="Pfam" id="PF03235"/>
    </source>
</evidence>
<protein>
    <recommendedName>
        <fullName evidence="1">GmrSD restriction endonucleases N-terminal domain-containing protein</fullName>
    </recommendedName>
</protein>
<organism evidence="2 3">
    <name type="scientific">Flavobacterium psychrophilum (strain ATCC 49511 / DSM 21280 / CIP 103535 / JIP02/86)</name>
    <dbReference type="NCBI Taxonomy" id="402612"/>
    <lineage>
        <taxon>Bacteria</taxon>
        <taxon>Pseudomonadati</taxon>
        <taxon>Bacteroidota</taxon>
        <taxon>Flavobacteriia</taxon>
        <taxon>Flavobacteriales</taxon>
        <taxon>Flavobacteriaceae</taxon>
        <taxon>Flavobacterium</taxon>
    </lineage>
</organism>
<accession>A6H1K7</accession>
<sequence>MENKHTFWSLLNKYDKIEVPIIQRDYAQGRETFEAKRIRKNFINEVLVNALLLNTPVELDFVYGSIIEEKKGDDKRKIFIPLDGQQRLTTLFLLHFFVALKENRLMEVSEILKKFTYETRPSARSFCTKLLQMEYIENIASIKYEIENSQWFSDSWKNDPTIAGMIQVLHSFSENQKLIQSTDGLFDKLFSANATLISFYFTDLDKFGLTENLYIRMNARGKMLTDFENFKSEFFKIINYNHELLEQVKDKIEYAWVENFWSYREKEVYVTDVPFMNFLRFITEMLYYKQADSRERKDKNEFLNIKVLHEIYSNEENLKFLIYALDAIPKIKEFNKGNLLWKDNATLADILTEITKAKGETIELFILYASISFLYNGKNENNLKDYQTVVRNLIQNTKDKSAREWSKMIPTIELLQEKENVYEYLENLIDAKKIIGFDNEQREEEIFKAKLIVKHPNQKDLIHQIENDSLIEGNISNFIFSTKANTVSEIMNLKFSDVDFENFDFIGLKKSYEAYRVISQNDFIAIWGDLINTELYQQTDYSRLEAAPNYKKHPAIVMFAKQYAKVVASKSLEQYIEIIQKQFITNTVTNHPIFEEIKNVKTQLYIYYIIHKRIYNGNFTAFFKNNNVNFGWLAKVPGYKSLYNKGIDGCQYFPNANPVFQVYNQQFRYNLGINRNNTFDLEVVGIGNKKNPFDKIIEWAKQ</sequence>
<dbReference type="InterPro" id="IPR004919">
    <property type="entry name" value="GmrSD_N"/>
</dbReference>
<dbReference type="STRING" id="402612.FP2170"/>
<dbReference type="HOGENOM" id="CLU_019971_0_0_10"/>
<dbReference type="OrthoDB" id="3654724at2"/>
<name>A6H1K7_FLAPJ</name>
<dbReference type="AlphaFoldDB" id="A6H1K7"/>